<reference evidence="2" key="1">
    <citation type="journal article" date="2023" name="Comput. Struct. Biotechnol. J.">
        <title>Discovery of a novel marine Bacteroidetes with a rich repertoire of carbohydrate-active enzymes.</title>
        <authorList>
            <person name="Chen B."/>
            <person name="Liu G."/>
            <person name="Chen Q."/>
            <person name="Wang H."/>
            <person name="Liu L."/>
            <person name="Tang K."/>
        </authorList>
    </citation>
    <scope>NUCLEOTIDE SEQUENCE</scope>
    <source>
        <strain evidence="2">TK19036</strain>
    </source>
</reference>
<name>A0AA49JHS6_9BACT</name>
<dbReference type="SUPFAM" id="SSF51182">
    <property type="entry name" value="RmlC-like cupins"/>
    <property type="match status" value="1"/>
</dbReference>
<organism evidence="2">
    <name type="scientific">Roseihalotalea indica</name>
    <dbReference type="NCBI Taxonomy" id="2867963"/>
    <lineage>
        <taxon>Bacteria</taxon>
        <taxon>Pseudomonadati</taxon>
        <taxon>Bacteroidota</taxon>
        <taxon>Cytophagia</taxon>
        <taxon>Cytophagales</taxon>
        <taxon>Catalimonadaceae</taxon>
        <taxon>Roseihalotalea</taxon>
    </lineage>
</organism>
<dbReference type="PANTHER" id="PTHR36114:SF1">
    <property type="entry name" value="16.7 KDA PROTEIN IN WHIE LOCUS"/>
    <property type="match status" value="1"/>
</dbReference>
<proteinExistence type="predicted"/>
<feature type="domain" description="Cupin type-2" evidence="1">
    <location>
        <begin position="38"/>
        <end position="92"/>
    </location>
</feature>
<dbReference type="AlphaFoldDB" id="A0AA49JHS6"/>
<protein>
    <submittedName>
        <fullName evidence="2">Cupin domain-containing protein</fullName>
    </submittedName>
</protein>
<evidence type="ECO:0000313" key="2">
    <source>
        <dbReference type="EMBL" id="WKN39564.1"/>
    </source>
</evidence>
<dbReference type="InterPro" id="IPR052044">
    <property type="entry name" value="PKS_Associated_Protein"/>
</dbReference>
<dbReference type="Gene3D" id="2.60.120.10">
    <property type="entry name" value="Jelly Rolls"/>
    <property type="match status" value="1"/>
</dbReference>
<dbReference type="InterPro" id="IPR013096">
    <property type="entry name" value="Cupin_2"/>
</dbReference>
<dbReference type="PANTHER" id="PTHR36114">
    <property type="entry name" value="16.7 KDA PROTEIN IN WHIE LOCUS"/>
    <property type="match status" value="1"/>
</dbReference>
<dbReference type="Pfam" id="PF07883">
    <property type="entry name" value="Cupin_2"/>
    <property type="match status" value="1"/>
</dbReference>
<accession>A0AA49JHS6</accession>
<dbReference type="CDD" id="cd02226">
    <property type="entry name" value="cupin_YdbB-like"/>
    <property type="match status" value="1"/>
</dbReference>
<reference evidence="2" key="2">
    <citation type="journal article" date="2024" name="Antonie Van Leeuwenhoek">
        <title>Roseihalotalea indica gen. nov., sp. nov., a halophilic Bacteroidetes from mesopelagic Southwest Indian Ocean with higher carbohydrate metabolic potential.</title>
        <authorList>
            <person name="Chen B."/>
            <person name="Zhang M."/>
            <person name="Lin D."/>
            <person name="Ye J."/>
            <person name="Tang K."/>
        </authorList>
    </citation>
    <scope>NUCLEOTIDE SEQUENCE</scope>
    <source>
        <strain evidence="2">TK19036</strain>
    </source>
</reference>
<evidence type="ECO:0000259" key="1">
    <source>
        <dbReference type="Pfam" id="PF07883"/>
    </source>
</evidence>
<gene>
    <name evidence="2" type="ORF">K4G66_12765</name>
</gene>
<dbReference type="InterPro" id="IPR011051">
    <property type="entry name" value="RmlC_Cupin_sf"/>
</dbReference>
<dbReference type="EMBL" id="CP120682">
    <property type="protein sequence ID" value="WKN39564.1"/>
    <property type="molecule type" value="Genomic_DNA"/>
</dbReference>
<dbReference type="InterPro" id="IPR014710">
    <property type="entry name" value="RmlC-like_jellyroll"/>
</dbReference>
<sequence length="120" mass="14206">MDPINLHQKFDKFHEHWTPKIIGELNGQYIKLAKVKDELIWHSHADEDELFVVYKGTLYMDFRDKTVEVREGEILVVPKGVEHLPRTNGEEVWLMLIEPMSTKHTGDVEHEKTVHHQERI</sequence>